<reference evidence="1 2" key="1">
    <citation type="submission" date="2015-07" db="EMBL/GenBank/DDBJ databases">
        <title>The genome of Melipona quadrifasciata.</title>
        <authorList>
            <person name="Pan H."/>
            <person name="Kapheim K."/>
        </authorList>
    </citation>
    <scope>NUCLEOTIDE SEQUENCE [LARGE SCALE GENOMIC DNA]</scope>
    <source>
        <strain evidence="1">0111107301</strain>
        <tissue evidence="1">Whole body</tissue>
    </source>
</reference>
<keyword evidence="2" id="KW-1185">Reference proteome</keyword>
<protein>
    <submittedName>
        <fullName evidence="1">Uncharacterized protein</fullName>
    </submittedName>
</protein>
<proteinExistence type="predicted"/>
<dbReference type="AlphaFoldDB" id="A0A0M9A9G5"/>
<evidence type="ECO:0000313" key="2">
    <source>
        <dbReference type="Proteomes" id="UP000053105"/>
    </source>
</evidence>
<evidence type="ECO:0000313" key="1">
    <source>
        <dbReference type="EMBL" id="KOX78589.1"/>
    </source>
</evidence>
<sequence>MPQGKSRGFPMIYDFGTQVEQFGYSKIKMQSNAKQKRDIIDKELEEIQKLIEMEILEKRIVHKM</sequence>
<dbReference type="Proteomes" id="UP000053105">
    <property type="component" value="Unassembled WGS sequence"/>
</dbReference>
<dbReference type="EMBL" id="KQ435720">
    <property type="protein sequence ID" value="KOX78589.1"/>
    <property type="molecule type" value="Genomic_DNA"/>
</dbReference>
<name>A0A0M9A9G5_9HYME</name>
<organism evidence="1 2">
    <name type="scientific">Melipona quadrifasciata</name>
    <dbReference type="NCBI Taxonomy" id="166423"/>
    <lineage>
        <taxon>Eukaryota</taxon>
        <taxon>Metazoa</taxon>
        <taxon>Ecdysozoa</taxon>
        <taxon>Arthropoda</taxon>
        <taxon>Hexapoda</taxon>
        <taxon>Insecta</taxon>
        <taxon>Pterygota</taxon>
        <taxon>Neoptera</taxon>
        <taxon>Endopterygota</taxon>
        <taxon>Hymenoptera</taxon>
        <taxon>Apocrita</taxon>
        <taxon>Aculeata</taxon>
        <taxon>Apoidea</taxon>
        <taxon>Anthophila</taxon>
        <taxon>Apidae</taxon>
        <taxon>Melipona</taxon>
    </lineage>
</organism>
<gene>
    <name evidence="1" type="ORF">WN51_07450</name>
</gene>
<accession>A0A0M9A9G5</accession>